<dbReference type="Proteomes" id="UP000241769">
    <property type="component" value="Unassembled WGS sequence"/>
</dbReference>
<comment type="caution">
    <text evidence="8">The sequence shown here is derived from an EMBL/GenBank/DDBJ whole genome shotgun (WGS) entry which is preliminary data.</text>
</comment>
<keyword evidence="2" id="KW-0256">Endoplasmic reticulum</keyword>
<sequence>MTHKPLFIAVLLCCIAAGATGAILGIDFGTEWIKVAQLRGRTGDIILNEHSSRKTPAAFTFKDNILLFGTDAKNLETKQPEITYKHLWPMVGYPHGDSVVEAQRKLHAYELEDLEGGYAINVPGLNATLPVEAMVGIIMGYIRELANKHVGHTTKDCVITTPPFWTHHQRQALLDAAKIAGFNVLSLLNQPTALGVNFALARKELEGENNVIFYDMGASTTTASIINIKVNRTSSTPVSTVRVVDFSFIENLGGRDFDHRIADHIVRDVKTKKNLDVSPSGNKRAFAKILKESIKIKEVLSANIETGISIEGLVGDYDYRGHITRAQFEEASADLLDRVAGPLAKLFEDNEEIPRESVQYIELFGGGVRVPKIQQRLIEYLGRDLDKHVNGDEAAVMGAAFYAALQSPLYRISGIKARDSTPFQVIIDAKSSNGTIDQKSEIVPVGVRFGYKKTLTVSTEEDLTLDANYGKSGKLADEFRVKEKGHIGSWKVLVDTAIAKYNYSKTEGAQVHVHFRLNSNGIFELDKAEAELTVYTVPTKAKKTTKKSTTEETTEKKGEEKEETVEAAETKTDADTESTTEEEQAAPVKRIQRVPLTFYSTYTPGLKHSTFKQVEKGLQAIRTLIEAKRAKEKSKSTLESYIYDMRDKVESHDEFRRFSNEAQREEFSAALSAAGEWLYDDGDDAETSAYQDKLSSLKALGDAIYHRIKEATDRPSMLLKVYKAMNNTNSQLANITQRREVKQEEVDSYLEQCNDLKNWMQGKLEEQEKQDLWDEPVVTSDQVWGRWTAVELKAKQLLRRALKKVSKPKIIVDGNSDIPEDFIKFGENGEIPENFKFENVKFSKDGTVEDEKPEAAQSEEKTVEAETTGGEEKVHLEEEPVVEADTRATPEGKATQDARDEL</sequence>
<name>A0A2P6NBU2_9EUKA</name>
<dbReference type="GO" id="GO:0140662">
    <property type="term" value="F:ATP-dependent protein folding chaperone"/>
    <property type="evidence" value="ECO:0007669"/>
    <property type="project" value="InterPro"/>
</dbReference>
<feature type="signal peptide" evidence="7">
    <location>
        <begin position="1"/>
        <end position="21"/>
    </location>
</feature>
<dbReference type="SUPFAM" id="SSF100934">
    <property type="entry name" value="Heat shock protein 70kD (HSP70), C-terminal subdomain"/>
    <property type="match status" value="1"/>
</dbReference>
<feature type="compositionally biased region" description="Acidic residues" evidence="6">
    <location>
        <begin position="575"/>
        <end position="584"/>
    </location>
</feature>
<dbReference type="Gene3D" id="3.30.420.40">
    <property type="match status" value="2"/>
</dbReference>
<dbReference type="Pfam" id="PF00012">
    <property type="entry name" value="HSP70"/>
    <property type="match status" value="1"/>
</dbReference>
<keyword evidence="3" id="KW-0067">ATP-binding</keyword>
<keyword evidence="5" id="KW-0175">Coiled coil</keyword>
<dbReference type="InterPro" id="IPR043129">
    <property type="entry name" value="ATPase_NBD"/>
</dbReference>
<dbReference type="Gene3D" id="3.30.30.30">
    <property type="match status" value="1"/>
</dbReference>
<reference evidence="8 9" key="1">
    <citation type="journal article" date="2018" name="Genome Biol. Evol.">
        <title>Multiple Roots of Fruiting Body Formation in Amoebozoa.</title>
        <authorList>
            <person name="Hillmann F."/>
            <person name="Forbes G."/>
            <person name="Novohradska S."/>
            <person name="Ferling I."/>
            <person name="Riege K."/>
            <person name="Groth M."/>
            <person name="Westermann M."/>
            <person name="Marz M."/>
            <person name="Spaller T."/>
            <person name="Winckler T."/>
            <person name="Schaap P."/>
            <person name="Glockner G."/>
        </authorList>
    </citation>
    <scope>NUCLEOTIDE SEQUENCE [LARGE SCALE GENOMIC DNA]</scope>
    <source>
        <strain evidence="8 9">Jena</strain>
    </source>
</reference>
<dbReference type="GO" id="GO:0005524">
    <property type="term" value="F:ATP binding"/>
    <property type="evidence" value="ECO:0007669"/>
    <property type="project" value="UniProtKB-KW"/>
</dbReference>
<keyword evidence="1" id="KW-0547">Nucleotide-binding</keyword>
<dbReference type="GO" id="GO:0030968">
    <property type="term" value="P:endoplasmic reticulum unfolded protein response"/>
    <property type="evidence" value="ECO:0007669"/>
    <property type="project" value="TreeGrafter"/>
</dbReference>
<dbReference type="STRING" id="1890364.A0A2P6NBU2"/>
<dbReference type="InParanoid" id="A0A2P6NBU2"/>
<feature type="compositionally biased region" description="Basic and acidic residues" evidence="6">
    <location>
        <begin position="548"/>
        <end position="560"/>
    </location>
</feature>
<dbReference type="PANTHER" id="PTHR45639">
    <property type="entry name" value="HSC70CB, ISOFORM G-RELATED"/>
    <property type="match status" value="1"/>
</dbReference>
<dbReference type="CDD" id="cd10230">
    <property type="entry name" value="ASKHA_NBD_HSP70_HYOU1"/>
    <property type="match status" value="1"/>
</dbReference>
<protein>
    <submittedName>
        <fullName evidence="8">Uncharacterized protein</fullName>
    </submittedName>
</protein>
<feature type="region of interest" description="Disordered" evidence="6">
    <location>
        <begin position="844"/>
        <end position="902"/>
    </location>
</feature>
<evidence type="ECO:0000313" key="9">
    <source>
        <dbReference type="Proteomes" id="UP000241769"/>
    </source>
</evidence>
<evidence type="ECO:0000313" key="8">
    <source>
        <dbReference type="EMBL" id="PRP81434.1"/>
    </source>
</evidence>
<feature type="region of interest" description="Disordered" evidence="6">
    <location>
        <begin position="540"/>
        <end position="587"/>
    </location>
</feature>
<keyword evidence="9" id="KW-1185">Reference proteome</keyword>
<dbReference type="FunFam" id="1.20.1270.10:FF:000002">
    <property type="entry name" value="Heat shock 70 kDa protein 4"/>
    <property type="match status" value="1"/>
</dbReference>
<dbReference type="InterPro" id="IPR013126">
    <property type="entry name" value="Hsp_70_fam"/>
</dbReference>
<evidence type="ECO:0000256" key="4">
    <source>
        <dbReference type="ARBA" id="ARBA00023186"/>
    </source>
</evidence>
<dbReference type="GO" id="GO:0034663">
    <property type="term" value="C:endoplasmic reticulum chaperone complex"/>
    <property type="evidence" value="ECO:0007669"/>
    <property type="project" value="TreeGrafter"/>
</dbReference>
<evidence type="ECO:0000256" key="7">
    <source>
        <dbReference type="SAM" id="SignalP"/>
    </source>
</evidence>
<evidence type="ECO:0000256" key="3">
    <source>
        <dbReference type="ARBA" id="ARBA00022840"/>
    </source>
</evidence>
<dbReference type="EMBL" id="MDYQ01000125">
    <property type="protein sequence ID" value="PRP81434.1"/>
    <property type="molecule type" value="Genomic_DNA"/>
</dbReference>
<feature type="coiled-coil region" evidence="5">
    <location>
        <begin position="725"/>
        <end position="770"/>
    </location>
</feature>
<dbReference type="AlphaFoldDB" id="A0A2P6NBU2"/>
<keyword evidence="7" id="KW-0732">Signal</keyword>
<feature type="chain" id="PRO_5015118084" evidence="7">
    <location>
        <begin position="22"/>
        <end position="902"/>
    </location>
</feature>
<gene>
    <name evidence="8" type="ORF">PROFUN_10964</name>
</gene>
<dbReference type="Gene3D" id="1.20.1270.10">
    <property type="match status" value="1"/>
</dbReference>
<evidence type="ECO:0000256" key="1">
    <source>
        <dbReference type="ARBA" id="ARBA00022741"/>
    </source>
</evidence>
<proteinExistence type="predicted"/>
<dbReference type="FunCoup" id="A0A2P6NBU2">
    <property type="interactions" value="317"/>
</dbReference>
<dbReference type="Gene3D" id="2.60.34.10">
    <property type="entry name" value="Substrate Binding Domain Of DNAk, Chain A, domain 1"/>
    <property type="match status" value="1"/>
</dbReference>
<dbReference type="PANTHER" id="PTHR45639:SF3">
    <property type="entry name" value="HYPOXIA UP-REGULATED PROTEIN 1"/>
    <property type="match status" value="1"/>
</dbReference>
<organism evidence="8 9">
    <name type="scientific">Planoprotostelium fungivorum</name>
    <dbReference type="NCBI Taxonomy" id="1890364"/>
    <lineage>
        <taxon>Eukaryota</taxon>
        <taxon>Amoebozoa</taxon>
        <taxon>Evosea</taxon>
        <taxon>Variosea</taxon>
        <taxon>Cavosteliida</taxon>
        <taxon>Cavosteliaceae</taxon>
        <taxon>Planoprotostelium</taxon>
    </lineage>
</organism>
<accession>A0A2P6NBU2</accession>
<dbReference type="FunFam" id="3.90.640.10:FF:000004">
    <property type="entry name" value="Heat shock 70 kDa protein 4"/>
    <property type="match status" value="1"/>
</dbReference>
<dbReference type="InterPro" id="IPR029048">
    <property type="entry name" value="HSP70_C_sf"/>
</dbReference>
<keyword evidence="4" id="KW-0143">Chaperone</keyword>
<dbReference type="InterPro" id="IPR029047">
    <property type="entry name" value="HSP70_peptide-bd_sf"/>
</dbReference>
<dbReference type="OrthoDB" id="10262720at2759"/>
<dbReference type="PRINTS" id="PR00301">
    <property type="entry name" value="HEATSHOCK70"/>
</dbReference>
<dbReference type="Gene3D" id="3.90.640.10">
    <property type="entry name" value="Actin, Chain A, domain 4"/>
    <property type="match status" value="1"/>
</dbReference>
<evidence type="ECO:0000256" key="6">
    <source>
        <dbReference type="SAM" id="MobiDB-lite"/>
    </source>
</evidence>
<evidence type="ECO:0000256" key="5">
    <source>
        <dbReference type="SAM" id="Coils"/>
    </source>
</evidence>
<dbReference type="SUPFAM" id="SSF53067">
    <property type="entry name" value="Actin-like ATPase domain"/>
    <property type="match status" value="2"/>
</dbReference>
<evidence type="ECO:0000256" key="2">
    <source>
        <dbReference type="ARBA" id="ARBA00022824"/>
    </source>
</evidence>